<organism evidence="3 4">
    <name type="scientific">Choanephora cucurbitarum</name>
    <dbReference type="NCBI Taxonomy" id="101091"/>
    <lineage>
        <taxon>Eukaryota</taxon>
        <taxon>Fungi</taxon>
        <taxon>Fungi incertae sedis</taxon>
        <taxon>Mucoromycota</taxon>
        <taxon>Mucoromycotina</taxon>
        <taxon>Mucoromycetes</taxon>
        <taxon>Mucorales</taxon>
        <taxon>Mucorineae</taxon>
        <taxon>Choanephoraceae</taxon>
        <taxon>Choanephoroideae</taxon>
        <taxon>Choanephora</taxon>
    </lineage>
</organism>
<dbReference type="EMBL" id="LUGH01000388">
    <property type="protein sequence ID" value="OBZ85519.1"/>
    <property type="molecule type" value="Genomic_DNA"/>
</dbReference>
<dbReference type="InParanoid" id="A0A1C7NA19"/>
<dbReference type="SUPFAM" id="SSF109715">
    <property type="entry name" value="DEK C-terminal domain"/>
    <property type="match status" value="1"/>
</dbReference>
<dbReference type="Pfam" id="PF02201">
    <property type="entry name" value="SWIB"/>
    <property type="match status" value="1"/>
</dbReference>
<dbReference type="InterPro" id="IPR014876">
    <property type="entry name" value="DEK_C"/>
</dbReference>
<dbReference type="PROSITE" id="PS51998">
    <property type="entry name" value="DEK_C"/>
    <property type="match status" value="1"/>
</dbReference>
<proteinExistence type="predicted"/>
<evidence type="ECO:0000313" key="3">
    <source>
        <dbReference type="EMBL" id="OBZ85519.1"/>
    </source>
</evidence>
<dbReference type="SMART" id="SM00151">
    <property type="entry name" value="SWIB"/>
    <property type="match status" value="1"/>
</dbReference>
<evidence type="ECO:0000313" key="4">
    <source>
        <dbReference type="Proteomes" id="UP000093000"/>
    </source>
</evidence>
<comment type="caution">
    <text evidence="3">The sequence shown here is derived from an EMBL/GenBank/DDBJ whole genome shotgun (WGS) entry which is preliminary data.</text>
</comment>
<dbReference type="InterPro" id="IPR036885">
    <property type="entry name" value="SWIB_MDM2_dom_sf"/>
</dbReference>
<dbReference type="Pfam" id="PF08766">
    <property type="entry name" value="DEK_C"/>
    <property type="match status" value="1"/>
</dbReference>
<dbReference type="PROSITE" id="PS51925">
    <property type="entry name" value="SWIB_MDM2"/>
    <property type="match status" value="1"/>
</dbReference>
<name>A0A1C7NA19_9FUNG</name>
<dbReference type="InterPro" id="IPR003121">
    <property type="entry name" value="SWIB_MDM2_domain"/>
</dbReference>
<dbReference type="CDD" id="cd10567">
    <property type="entry name" value="SWIB-MDM2_like"/>
    <property type="match status" value="1"/>
</dbReference>
<dbReference type="OrthoDB" id="10251073at2759"/>
<feature type="domain" description="DM2" evidence="1">
    <location>
        <begin position="100"/>
        <end position="178"/>
    </location>
</feature>
<dbReference type="STRING" id="101091.A0A1C7NA19"/>
<feature type="domain" description="DEK-C" evidence="2">
    <location>
        <begin position="1"/>
        <end position="54"/>
    </location>
</feature>
<reference evidence="3 4" key="1">
    <citation type="submission" date="2016-03" db="EMBL/GenBank/DDBJ databases">
        <title>Choanephora cucurbitarum.</title>
        <authorList>
            <person name="Min B."/>
            <person name="Park H."/>
            <person name="Park J.-H."/>
            <person name="Shin H.-D."/>
            <person name="Choi I.-G."/>
        </authorList>
    </citation>
    <scope>NUCLEOTIDE SEQUENCE [LARGE SCALE GENOMIC DNA]</scope>
    <source>
        <strain evidence="3 4">KUS-F28377</strain>
    </source>
</reference>
<evidence type="ECO:0000259" key="2">
    <source>
        <dbReference type="PROSITE" id="PS51998"/>
    </source>
</evidence>
<evidence type="ECO:0000259" key="1">
    <source>
        <dbReference type="PROSITE" id="PS51925"/>
    </source>
</evidence>
<dbReference type="FunCoup" id="A0A1C7NA19">
    <property type="interactions" value="161"/>
</dbReference>
<dbReference type="InterPro" id="IPR019835">
    <property type="entry name" value="SWIB_domain"/>
</dbReference>
<dbReference type="PANTHER" id="PTHR13844">
    <property type="entry name" value="SWI/SNF-RELATED MATRIX-ASSOCIATED ACTIN-DEPENDENT REGULATOR OF CHROMATIN SUBFAMILY D"/>
    <property type="match status" value="1"/>
</dbReference>
<dbReference type="Gene3D" id="1.10.10.60">
    <property type="entry name" value="Homeodomain-like"/>
    <property type="match status" value="1"/>
</dbReference>
<protein>
    <submittedName>
        <fullName evidence="3">Upstream activation factor subunit spp27</fullName>
    </submittedName>
</protein>
<sequence>MREQYRSEIEAILRRSDLSTITTKEVRHSLQEQLGISLDPIRKDINTLIKRIFIEFESARALENEKSLAADLVVQKTTPNVIKKRENKKKKDSQVDKRSPRWPLFKISPPLSTMVGTDICTRPLTVKKLWSYIKRNNLQNQNDKRMVVCDDLMKQLCKGENTISAFTMNKFLGDFMVRVSQQEQDSCRKIFQDREGADA</sequence>
<dbReference type="AlphaFoldDB" id="A0A1C7NA19"/>
<accession>A0A1C7NA19</accession>
<dbReference type="SUPFAM" id="SSF47592">
    <property type="entry name" value="SWIB/MDM2 domain"/>
    <property type="match status" value="1"/>
</dbReference>
<dbReference type="Gene3D" id="1.10.245.10">
    <property type="entry name" value="SWIB/MDM2 domain"/>
    <property type="match status" value="1"/>
</dbReference>
<gene>
    <name evidence="3" type="primary">spp27_1</name>
    <name evidence="3" type="ORF">A0J61_06437</name>
</gene>
<dbReference type="Proteomes" id="UP000093000">
    <property type="component" value="Unassembled WGS sequence"/>
</dbReference>
<keyword evidence="4" id="KW-1185">Reference proteome</keyword>